<gene>
    <name evidence="7" type="ORF">HPB48_004097</name>
</gene>
<keyword evidence="2" id="KW-0805">Transcription regulation</keyword>
<dbReference type="GO" id="GO:0000978">
    <property type="term" value="F:RNA polymerase II cis-regulatory region sequence-specific DNA binding"/>
    <property type="evidence" value="ECO:0007669"/>
    <property type="project" value="TreeGrafter"/>
</dbReference>
<dbReference type="Proteomes" id="UP000821853">
    <property type="component" value="Chromosome 10"/>
</dbReference>
<evidence type="ECO:0000259" key="6">
    <source>
        <dbReference type="PROSITE" id="PS50807"/>
    </source>
</evidence>
<comment type="caution">
    <text evidence="7">The sequence shown here is derived from an EMBL/GenBank/DDBJ whole genome shotgun (WGS) entry which is preliminary data.</text>
</comment>
<sequence>MAQAYDAAPGHNHAYWKIADRHLPEVSKFDEYKKWPDGNCRYVYRADCLEAQYHKSGWAMKYKDHSGRHILRKKCLGVLVCSLQCVSNTGHPLYLRPATTNDVRQRQQGKPCPNSRCLGSLHVQPCRGRGNGYPVEHIWRHTGSGGVLPGRRLP</sequence>
<dbReference type="Gene3D" id="2.20.25.670">
    <property type="entry name" value="GCM domain, large subdomain"/>
    <property type="match status" value="1"/>
</dbReference>
<dbReference type="PANTHER" id="PTHR12414">
    <property type="entry name" value="GLIAL CELLS MISSING RELATED/GLIDE"/>
    <property type="match status" value="1"/>
</dbReference>
<dbReference type="PANTHER" id="PTHR12414:SF8">
    <property type="entry name" value="TRANSCRIPTION FACTOR GLIAL CELLS MISSING-RELATED"/>
    <property type="match status" value="1"/>
</dbReference>
<dbReference type="InterPro" id="IPR043021">
    <property type="entry name" value="GCM_small"/>
</dbReference>
<name>A0A9J6FN80_HAELO</name>
<dbReference type="InterPro" id="IPR039791">
    <property type="entry name" value="GCM"/>
</dbReference>
<dbReference type="InterPro" id="IPR003902">
    <property type="entry name" value="Tscrpt_reg_GCM"/>
</dbReference>
<dbReference type="GO" id="GO:0042063">
    <property type="term" value="P:gliogenesis"/>
    <property type="evidence" value="ECO:0007669"/>
    <property type="project" value="TreeGrafter"/>
</dbReference>
<evidence type="ECO:0000256" key="4">
    <source>
        <dbReference type="ARBA" id="ARBA00023163"/>
    </source>
</evidence>
<dbReference type="GO" id="GO:0001228">
    <property type="term" value="F:DNA-binding transcription activator activity, RNA polymerase II-specific"/>
    <property type="evidence" value="ECO:0007669"/>
    <property type="project" value="InterPro"/>
</dbReference>
<dbReference type="GO" id="GO:0005634">
    <property type="term" value="C:nucleus"/>
    <property type="evidence" value="ECO:0007669"/>
    <property type="project" value="TreeGrafter"/>
</dbReference>
<dbReference type="AlphaFoldDB" id="A0A9J6FN80"/>
<evidence type="ECO:0000256" key="1">
    <source>
        <dbReference type="ARBA" id="ARBA00022473"/>
    </source>
</evidence>
<feature type="domain" description="GCM" evidence="6">
    <location>
        <begin position="14"/>
        <end position="154"/>
    </location>
</feature>
<keyword evidence="1" id="KW-0217">Developmental protein</keyword>
<dbReference type="OMA" id="HQNCEEA"/>
<dbReference type="Pfam" id="PF03615">
    <property type="entry name" value="GCM"/>
    <property type="match status" value="1"/>
</dbReference>
<protein>
    <recommendedName>
        <fullName evidence="6">GCM domain-containing protein</fullName>
    </recommendedName>
</protein>
<dbReference type="InterPro" id="IPR036115">
    <property type="entry name" value="GCM_dom_sf"/>
</dbReference>
<keyword evidence="5" id="KW-0539">Nucleus</keyword>
<dbReference type="SUPFAM" id="SSF90073">
    <property type="entry name" value="GCM domain"/>
    <property type="match status" value="1"/>
</dbReference>
<evidence type="ECO:0000256" key="2">
    <source>
        <dbReference type="ARBA" id="ARBA00023015"/>
    </source>
</evidence>
<dbReference type="OrthoDB" id="6241117at2759"/>
<dbReference type="VEuPathDB" id="VectorBase:HLOH_047543"/>
<reference evidence="7 8" key="1">
    <citation type="journal article" date="2020" name="Cell">
        <title>Large-Scale Comparative Analyses of Tick Genomes Elucidate Their Genetic Diversity and Vector Capacities.</title>
        <authorList>
            <consortium name="Tick Genome and Microbiome Consortium (TIGMIC)"/>
            <person name="Jia N."/>
            <person name="Wang J."/>
            <person name="Shi W."/>
            <person name="Du L."/>
            <person name="Sun Y."/>
            <person name="Zhan W."/>
            <person name="Jiang J.F."/>
            <person name="Wang Q."/>
            <person name="Zhang B."/>
            <person name="Ji P."/>
            <person name="Bell-Sakyi L."/>
            <person name="Cui X.M."/>
            <person name="Yuan T.T."/>
            <person name="Jiang B.G."/>
            <person name="Yang W.F."/>
            <person name="Lam T.T."/>
            <person name="Chang Q.C."/>
            <person name="Ding S.J."/>
            <person name="Wang X.J."/>
            <person name="Zhu J.G."/>
            <person name="Ruan X.D."/>
            <person name="Zhao L."/>
            <person name="Wei J.T."/>
            <person name="Ye R.Z."/>
            <person name="Que T.C."/>
            <person name="Du C.H."/>
            <person name="Zhou Y.H."/>
            <person name="Cheng J.X."/>
            <person name="Dai P.F."/>
            <person name="Guo W.B."/>
            <person name="Han X.H."/>
            <person name="Huang E.J."/>
            <person name="Li L.F."/>
            <person name="Wei W."/>
            <person name="Gao Y.C."/>
            <person name="Liu J.Z."/>
            <person name="Shao H.Z."/>
            <person name="Wang X."/>
            <person name="Wang C.C."/>
            <person name="Yang T.C."/>
            <person name="Huo Q.B."/>
            <person name="Li W."/>
            <person name="Chen H.Y."/>
            <person name="Chen S.E."/>
            <person name="Zhou L.G."/>
            <person name="Ni X.B."/>
            <person name="Tian J.H."/>
            <person name="Sheng Y."/>
            <person name="Liu T."/>
            <person name="Pan Y.S."/>
            <person name="Xia L.Y."/>
            <person name="Li J."/>
            <person name="Zhao F."/>
            <person name="Cao W.C."/>
        </authorList>
    </citation>
    <scope>NUCLEOTIDE SEQUENCE [LARGE SCALE GENOMIC DNA]</scope>
    <source>
        <strain evidence="7">HaeL-2018</strain>
    </source>
</reference>
<keyword evidence="8" id="KW-1185">Reference proteome</keyword>
<evidence type="ECO:0000256" key="5">
    <source>
        <dbReference type="ARBA" id="ARBA00023242"/>
    </source>
</evidence>
<dbReference type="InterPro" id="IPR043020">
    <property type="entry name" value="GCM_large"/>
</dbReference>
<proteinExistence type="predicted"/>
<keyword evidence="4" id="KW-0804">Transcription</keyword>
<accession>A0A9J6FN80</accession>
<dbReference type="EMBL" id="JABSTR010000002">
    <property type="protein sequence ID" value="KAH9363888.1"/>
    <property type="molecule type" value="Genomic_DNA"/>
</dbReference>
<dbReference type="Gene3D" id="3.30.70.3530">
    <property type="entry name" value="GCM motif"/>
    <property type="match status" value="1"/>
</dbReference>
<keyword evidence="3" id="KW-0238">DNA-binding</keyword>
<evidence type="ECO:0000313" key="7">
    <source>
        <dbReference type="EMBL" id="KAH9363888.1"/>
    </source>
</evidence>
<dbReference type="PROSITE" id="PS50807">
    <property type="entry name" value="GCM"/>
    <property type="match status" value="1"/>
</dbReference>
<evidence type="ECO:0000256" key="3">
    <source>
        <dbReference type="ARBA" id="ARBA00023125"/>
    </source>
</evidence>
<organism evidence="7 8">
    <name type="scientific">Haemaphysalis longicornis</name>
    <name type="common">Bush tick</name>
    <dbReference type="NCBI Taxonomy" id="44386"/>
    <lineage>
        <taxon>Eukaryota</taxon>
        <taxon>Metazoa</taxon>
        <taxon>Ecdysozoa</taxon>
        <taxon>Arthropoda</taxon>
        <taxon>Chelicerata</taxon>
        <taxon>Arachnida</taxon>
        <taxon>Acari</taxon>
        <taxon>Parasitiformes</taxon>
        <taxon>Ixodida</taxon>
        <taxon>Ixodoidea</taxon>
        <taxon>Ixodidae</taxon>
        <taxon>Haemaphysalinae</taxon>
        <taxon>Haemaphysalis</taxon>
    </lineage>
</organism>
<evidence type="ECO:0000313" key="8">
    <source>
        <dbReference type="Proteomes" id="UP000821853"/>
    </source>
</evidence>